<comment type="caution">
    <text evidence="2">The sequence shown here is derived from an EMBL/GenBank/DDBJ whole genome shotgun (WGS) entry which is preliminary data.</text>
</comment>
<evidence type="ECO:0000259" key="1">
    <source>
        <dbReference type="Pfam" id="PF01408"/>
    </source>
</evidence>
<proteinExistence type="predicted"/>
<reference evidence="2 3" key="1">
    <citation type="submission" date="2024-04" db="EMBL/GenBank/DDBJ databases">
        <title>Two novel Raoultella species associated with bleeding cankers of broadleaf hosts, Raoultella scottia sp. nov. and Raoultella lignicola sp. nov.</title>
        <authorList>
            <person name="Brady C.L."/>
        </authorList>
    </citation>
    <scope>NUCLEOTIDE SEQUENCE [LARGE SCALE GENOMIC DNA]</scope>
    <source>
        <strain evidence="2 3">TW_WC1a.1</strain>
    </source>
</reference>
<dbReference type="Pfam" id="PF01408">
    <property type="entry name" value="GFO_IDH_MocA"/>
    <property type="match status" value="1"/>
</dbReference>
<dbReference type="Gene3D" id="3.40.50.720">
    <property type="entry name" value="NAD(P)-binding Rossmann-like Domain"/>
    <property type="match status" value="1"/>
</dbReference>
<name>A0ABU9FG98_9ENTR</name>
<evidence type="ECO:0000313" key="3">
    <source>
        <dbReference type="Proteomes" id="UP001312893"/>
    </source>
</evidence>
<keyword evidence="3" id="KW-1185">Reference proteome</keyword>
<gene>
    <name evidence="2" type="ORF">QFI96_020780</name>
</gene>
<dbReference type="RefSeq" id="WP_123755367.1">
    <property type="nucleotide sequence ID" value="NZ_JARXNK020000105.1"/>
</dbReference>
<dbReference type="InterPro" id="IPR036291">
    <property type="entry name" value="NAD(P)-bd_dom_sf"/>
</dbReference>
<evidence type="ECO:0000313" key="2">
    <source>
        <dbReference type="EMBL" id="MEL0554124.1"/>
    </source>
</evidence>
<protein>
    <submittedName>
        <fullName evidence="2">Gfo/Idh/MocA family oxidoreductase</fullName>
    </submittedName>
</protein>
<feature type="domain" description="Gfo/Idh/MocA-like oxidoreductase N-terminal" evidence="1">
    <location>
        <begin position="2"/>
        <end position="103"/>
    </location>
</feature>
<organism evidence="2 3">
    <name type="scientific">Raoultella lignicola</name>
    <dbReference type="NCBI Taxonomy" id="3040939"/>
    <lineage>
        <taxon>Bacteria</taxon>
        <taxon>Pseudomonadati</taxon>
        <taxon>Pseudomonadota</taxon>
        <taxon>Gammaproteobacteria</taxon>
        <taxon>Enterobacterales</taxon>
        <taxon>Enterobacteriaceae</taxon>
        <taxon>Klebsiella/Raoultella group</taxon>
        <taxon>Raoultella</taxon>
    </lineage>
</organism>
<sequence>MQVGFIGLGAVVETAYLPALGRLAIPLTACWGFDANAGRKLPGITCCESLAALLDKPLDLLFITTASLQHLPVLEAALASDCPRIVVEKPVVATLEQIARLRARLSDPHTARRVLALDHWMARDGALKLALGELDARWEGPALSRQPLVSSIRDIVRIDGFLQEPSGFNANGEPVALNFATGEPDTRQLRHPDGVILDIGTHVLAMLRETIRYCGGEDDIHLAVRQASDRLGRAIAPGDFHTAEGSAHLTGEISGLALNIWLNKYAGPSGGQKGLRLWLRDGRIISQDRRDNCEVVSLIDGERVDSWRRAGAIYDHCLGEHILGDNSLFVRAPDEVARLTQRRINEVALLLELQQQLRGPH</sequence>
<accession>A0ABU9FG98</accession>
<dbReference type="InterPro" id="IPR000683">
    <property type="entry name" value="Gfo/Idh/MocA-like_OxRdtase_N"/>
</dbReference>
<dbReference type="Proteomes" id="UP001312893">
    <property type="component" value="Unassembled WGS sequence"/>
</dbReference>
<dbReference type="SUPFAM" id="SSF51735">
    <property type="entry name" value="NAD(P)-binding Rossmann-fold domains"/>
    <property type="match status" value="1"/>
</dbReference>
<dbReference type="EMBL" id="JARXNK020000105">
    <property type="protein sequence ID" value="MEL0554124.1"/>
    <property type="molecule type" value="Genomic_DNA"/>
</dbReference>